<dbReference type="STRING" id="349163.Acry_0879"/>
<organism evidence="1 2">
    <name type="scientific">Acidiphilium cryptum (strain JF-5)</name>
    <dbReference type="NCBI Taxonomy" id="349163"/>
    <lineage>
        <taxon>Bacteria</taxon>
        <taxon>Pseudomonadati</taxon>
        <taxon>Pseudomonadota</taxon>
        <taxon>Alphaproteobacteria</taxon>
        <taxon>Acetobacterales</taxon>
        <taxon>Acidocellaceae</taxon>
        <taxon>Acidiphilium</taxon>
    </lineage>
</organism>
<dbReference type="Proteomes" id="UP000000245">
    <property type="component" value="Chromosome"/>
</dbReference>
<dbReference type="EMBL" id="CP000697">
    <property type="protein sequence ID" value="ABQ30098.1"/>
    <property type="molecule type" value="Genomic_DNA"/>
</dbReference>
<dbReference type="AlphaFoldDB" id="A5FWW6"/>
<gene>
    <name evidence="1" type="ordered locus">Acry_0879</name>
</gene>
<dbReference type="KEGG" id="acr:Acry_0879"/>
<protein>
    <submittedName>
        <fullName evidence="1">Uncharacterized protein</fullName>
    </submittedName>
</protein>
<evidence type="ECO:0000313" key="1">
    <source>
        <dbReference type="EMBL" id="ABQ30098.1"/>
    </source>
</evidence>
<reference evidence="1 2" key="1">
    <citation type="submission" date="2007-05" db="EMBL/GenBank/DDBJ databases">
        <title>Complete sequence of chromosome of Acidiphilium cryptum JF-5.</title>
        <authorList>
            <consortium name="US DOE Joint Genome Institute"/>
            <person name="Copeland A."/>
            <person name="Lucas S."/>
            <person name="Lapidus A."/>
            <person name="Barry K."/>
            <person name="Detter J.C."/>
            <person name="Glavina del Rio T."/>
            <person name="Hammon N."/>
            <person name="Israni S."/>
            <person name="Dalin E."/>
            <person name="Tice H."/>
            <person name="Pitluck S."/>
            <person name="Sims D."/>
            <person name="Brettin T."/>
            <person name="Bruce D."/>
            <person name="Han C."/>
            <person name="Schmutz J."/>
            <person name="Larimer F."/>
            <person name="Land M."/>
            <person name="Hauser L."/>
            <person name="Kyrpides N."/>
            <person name="Kim E."/>
            <person name="Magnuson T."/>
            <person name="Richardson P."/>
        </authorList>
    </citation>
    <scope>NUCLEOTIDE SEQUENCE [LARGE SCALE GENOMIC DNA]</scope>
    <source>
        <strain evidence="1 2">JF-5</strain>
    </source>
</reference>
<dbReference type="HOGENOM" id="CLU_1764004_0_0_5"/>
<evidence type="ECO:0000313" key="2">
    <source>
        <dbReference type="Proteomes" id="UP000000245"/>
    </source>
</evidence>
<proteinExistence type="predicted"/>
<accession>A5FWW6</accession>
<keyword evidence="2" id="KW-1185">Reference proteome</keyword>
<sequence>MVAERKRQPISASADALEYRRTVAVPPYEILIQRLKTIKQLILKTIDSAKPYGVAMSCVEFLDLLINRIETIRIQNDFSDQRSRSLRFSALWDAVQMARPLCDAEDWSNHPAVRDMINSTSDYAYRMVEDYDLWVFPKKASHDPDRA</sequence>
<name>A5FWW6_ACICJ</name>